<keyword evidence="1" id="KW-0732">Signal</keyword>
<protein>
    <recommendedName>
        <fullName evidence="2">Lipid/polyisoprenoid-binding YceI-like domain-containing protein</fullName>
    </recommendedName>
</protein>
<evidence type="ECO:0000259" key="2">
    <source>
        <dbReference type="Pfam" id="PF04264"/>
    </source>
</evidence>
<evidence type="ECO:0000256" key="1">
    <source>
        <dbReference type="SAM" id="SignalP"/>
    </source>
</evidence>
<dbReference type="Pfam" id="PF04264">
    <property type="entry name" value="YceI"/>
    <property type="match status" value="1"/>
</dbReference>
<dbReference type="EMBL" id="DSOV01000002">
    <property type="protein sequence ID" value="HEN40838.1"/>
    <property type="molecule type" value="Genomic_DNA"/>
</dbReference>
<proteinExistence type="predicted"/>
<dbReference type="AlphaFoldDB" id="A0A831TYG3"/>
<accession>A0A831TYG3</accession>
<feature type="domain" description="Lipid/polyisoprenoid-binding YceI-like" evidence="2">
    <location>
        <begin position="25"/>
        <end position="58"/>
    </location>
</feature>
<dbReference type="SUPFAM" id="SSF101874">
    <property type="entry name" value="YceI-like"/>
    <property type="match status" value="1"/>
</dbReference>
<reference evidence="3" key="1">
    <citation type="journal article" date="2020" name="mSystems">
        <title>Genome- and Community-Level Interaction Insights into Carbon Utilization and Element Cycling Functions of Hydrothermarchaeota in Hydrothermal Sediment.</title>
        <authorList>
            <person name="Zhou Z."/>
            <person name="Liu Y."/>
            <person name="Xu W."/>
            <person name="Pan J."/>
            <person name="Luo Z.H."/>
            <person name="Li M."/>
        </authorList>
    </citation>
    <scope>NUCLEOTIDE SEQUENCE [LARGE SCALE GENOMIC DNA]</scope>
    <source>
        <strain evidence="3">SpSt-349</strain>
    </source>
</reference>
<dbReference type="InterPro" id="IPR036761">
    <property type="entry name" value="TTHA0802/YceI-like_sf"/>
</dbReference>
<sequence length="73" mass="7811">MKRIITALSAVVALSLPSLVLAAVWTIDPEHSHGGFKVRHLMVSNVKGHFEKFSGTVGGAKVSFAPSVLNLVW</sequence>
<dbReference type="InterPro" id="IPR007372">
    <property type="entry name" value="Lipid/polyisoprenoid-bd_YceI"/>
</dbReference>
<feature type="chain" id="PRO_5032707488" description="Lipid/polyisoprenoid-binding YceI-like domain-containing protein" evidence="1">
    <location>
        <begin position="23"/>
        <end position="73"/>
    </location>
</feature>
<feature type="signal peptide" evidence="1">
    <location>
        <begin position="1"/>
        <end position="22"/>
    </location>
</feature>
<name>A0A831TYG3_GEOME</name>
<dbReference type="Gene3D" id="2.40.128.110">
    <property type="entry name" value="Lipid/polyisoprenoid-binding, YceI-like"/>
    <property type="match status" value="1"/>
</dbReference>
<gene>
    <name evidence="3" type="ORF">ENQ87_00460</name>
</gene>
<organism evidence="3">
    <name type="scientific">Geobacter metallireducens</name>
    <dbReference type="NCBI Taxonomy" id="28232"/>
    <lineage>
        <taxon>Bacteria</taxon>
        <taxon>Pseudomonadati</taxon>
        <taxon>Thermodesulfobacteriota</taxon>
        <taxon>Desulfuromonadia</taxon>
        <taxon>Geobacterales</taxon>
        <taxon>Geobacteraceae</taxon>
        <taxon>Geobacter</taxon>
    </lineage>
</organism>
<evidence type="ECO:0000313" key="3">
    <source>
        <dbReference type="EMBL" id="HEN40838.1"/>
    </source>
</evidence>
<comment type="caution">
    <text evidence="3">The sequence shown here is derived from an EMBL/GenBank/DDBJ whole genome shotgun (WGS) entry which is preliminary data.</text>
</comment>